<reference evidence="2 5" key="2">
    <citation type="submission" date="2017-08" db="EMBL/GenBank/DDBJ databases">
        <title>The complete genome sequence of moderately halophilic actinomycete Actinopolyspora erythraea YIM 90600, the producer of novel erythromycin, novel actinopolysporins A-C and tubercidin.</title>
        <authorList>
            <person name="Yin M."/>
            <person name="Tang S."/>
        </authorList>
    </citation>
    <scope>NUCLEOTIDE SEQUENCE [LARGE SCALE GENOMIC DNA]</scope>
    <source>
        <strain evidence="2 5">YIM 90600</strain>
    </source>
</reference>
<protein>
    <submittedName>
        <fullName evidence="2">DUF3558 domain-containing protein</fullName>
    </submittedName>
</protein>
<organism evidence="2 5">
    <name type="scientific">Actinopolyspora erythraea</name>
    <dbReference type="NCBI Taxonomy" id="414996"/>
    <lineage>
        <taxon>Bacteria</taxon>
        <taxon>Bacillati</taxon>
        <taxon>Actinomycetota</taxon>
        <taxon>Actinomycetes</taxon>
        <taxon>Actinopolysporales</taxon>
        <taxon>Actinopolysporaceae</taxon>
        <taxon>Actinopolyspora</taxon>
    </lineage>
</organism>
<evidence type="ECO:0000313" key="2">
    <source>
        <dbReference type="EMBL" id="ASU80482.1"/>
    </source>
</evidence>
<dbReference type="RefSeq" id="WP_043569916.1">
    <property type="nucleotide sequence ID" value="NZ_CP022752.1"/>
</dbReference>
<accession>A0A099D9I8</accession>
<evidence type="ECO:0000313" key="3">
    <source>
        <dbReference type="EMBL" id="KGI82848.1"/>
    </source>
</evidence>
<dbReference type="KEGG" id="aey:CDG81_21875"/>
<dbReference type="EMBL" id="CP022752">
    <property type="protein sequence ID" value="ASU80482.1"/>
    <property type="molecule type" value="Genomic_DNA"/>
</dbReference>
<keyword evidence="1" id="KW-0732">Signal</keyword>
<dbReference type="Pfam" id="PF12079">
    <property type="entry name" value="DUF3558"/>
    <property type="match status" value="1"/>
</dbReference>
<feature type="signal peptide" evidence="1">
    <location>
        <begin position="1"/>
        <end position="23"/>
    </location>
</feature>
<gene>
    <name evidence="2" type="ORF">CDG81_21875</name>
    <name evidence="3" type="ORF">IL38_02990</name>
</gene>
<evidence type="ECO:0000313" key="5">
    <source>
        <dbReference type="Proteomes" id="UP000215043"/>
    </source>
</evidence>
<name>A0A099D9I8_9ACTN</name>
<feature type="chain" id="PRO_5001953505" evidence="1">
    <location>
        <begin position="24"/>
        <end position="175"/>
    </location>
</feature>
<dbReference type="HOGENOM" id="CLU_1529387_0_0_11"/>
<keyword evidence="4" id="KW-1185">Reference proteome</keyword>
<evidence type="ECO:0000256" key="1">
    <source>
        <dbReference type="SAM" id="SignalP"/>
    </source>
</evidence>
<dbReference type="Proteomes" id="UP000029737">
    <property type="component" value="Unassembled WGS sequence"/>
</dbReference>
<dbReference type="PROSITE" id="PS51257">
    <property type="entry name" value="PROKAR_LIPOPROTEIN"/>
    <property type="match status" value="1"/>
</dbReference>
<dbReference type="OrthoDB" id="3700944at2"/>
<dbReference type="Proteomes" id="UP000215043">
    <property type="component" value="Chromosome"/>
</dbReference>
<sequence>MSGRVVRFLAAVLVLLGVSTACGSSDRPRELSLDDVRPCDLISRAELRDLRVEAPPRPVSVVAGSDEEGTSCRYSPVYGGTVSVAVVTNHGIARWTNGSMASSRAVELPRVRGYRAIRLEYGESESGPHDSCTSYVDVASDQSLKVHVSENSADDPPTCETARRFAGNAVRTLSE</sequence>
<reference evidence="3 4" key="1">
    <citation type="journal article" date="2014" name="PLoS ONE">
        <title>Identification and Characterization of a New Erythromycin Biosynthetic Gene Cluster in Actinopolyspora erythraea YIM90600, a Novel Erythronolide-Producing Halophilic Actinomycete Isolated from Salt Field.</title>
        <authorList>
            <person name="Chen D."/>
            <person name="Feng J."/>
            <person name="Huang L."/>
            <person name="Zhang Q."/>
            <person name="Wu J."/>
            <person name="Zhu X."/>
            <person name="Duan Y."/>
            <person name="Xu Z."/>
        </authorList>
    </citation>
    <scope>NUCLEOTIDE SEQUENCE [LARGE SCALE GENOMIC DNA]</scope>
    <source>
        <strain evidence="3 4">YIM90600</strain>
    </source>
</reference>
<evidence type="ECO:0000313" key="4">
    <source>
        <dbReference type="Proteomes" id="UP000029737"/>
    </source>
</evidence>
<dbReference type="InterPro" id="IPR024520">
    <property type="entry name" value="DUF3558"/>
</dbReference>
<proteinExistence type="predicted"/>
<dbReference type="AlphaFoldDB" id="A0A099D9I8"/>
<dbReference type="EMBL" id="JPMV01000009">
    <property type="protein sequence ID" value="KGI82848.1"/>
    <property type="molecule type" value="Genomic_DNA"/>
</dbReference>